<reference evidence="1" key="1">
    <citation type="journal article" date="2014" name="Front. Microbiol.">
        <title>High frequency of phylogenetically diverse reductive dehalogenase-homologous genes in deep subseafloor sedimentary metagenomes.</title>
        <authorList>
            <person name="Kawai M."/>
            <person name="Futagami T."/>
            <person name="Toyoda A."/>
            <person name="Takaki Y."/>
            <person name="Nishi S."/>
            <person name="Hori S."/>
            <person name="Arai W."/>
            <person name="Tsubouchi T."/>
            <person name="Morono Y."/>
            <person name="Uchiyama I."/>
            <person name="Ito T."/>
            <person name="Fujiyama A."/>
            <person name="Inagaki F."/>
            <person name="Takami H."/>
        </authorList>
    </citation>
    <scope>NUCLEOTIDE SEQUENCE</scope>
    <source>
        <strain evidence="1">Expedition CK06-06</strain>
    </source>
</reference>
<feature type="non-terminal residue" evidence="1">
    <location>
        <position position="1"/>
    </location>
</feature>
<dbReference type="AlphaFoldDB" id="X1MAN3"/>
<dbReference type="EMBL" id="BARV01009340">
    <property type="protein sequence ID" value="GAI15146.1"/>
    <property type="molecule type" value="Genomic_DNA"/>
</dbReference>
<organism evidence="1">
    <name type="scientific">marine sediment metagenome</name>
    <dbReference type="NCBI Taxonomy" id="412755"/>
    <lineage>
        <taxon>unclassified sequences</taxon>
        <taxon>metagenomes</taxon>
        <taxon>ecological metagenomes</taxon>
    </lineage>
</organism>
<accession>X1MAN3</accession>
<proteinExistence type="predicted"/>
<gene>
    <name evidence="1" type="ORF">S06H3_18459</name>
</gene>
<sequence length="36" mass="4186">RFGEGEEWILFSRTLLPRVFMMGKTSVTEDFALFSS</sequence>
<name>X1MAN3_9ZZZZ</name>
<evidence type="ECO:0000313" key="1">
    <source>
        <dbReference type="EMBL" id="GAI15146.1"/>
    </source>
</evidence>
<comment type="caution">
    <text evidence="1">The sequence shown here is derived from an EMBL/GenBank/DDBJ whole genome shotgun (WGS) entry which is preliminary data.</text>
</comment>
<protein>
    <submittedName>
        <fullName evidence="1">Uncharacterized protein</fullName>
    </submittedName>
</protein>